<dbReference type="GO" id="GO:0009341">
    <property type="term" value="C:beta-galactosidase complex"/>
    <property type="evidence" value="ECO:0007669"/>
    <property type="project" value="InterPro"/>
</dbReference>
<dbReference type="Pfam" id="PF08533">
    <property type="entry name" value="Glyco_hydro_42C"/>
    <property type="match status" value="1"/>
</dbReference>
<dbReference type="InterPro" id="IPR029062">
    <property type="entry name" value="Class_I_gatase-like"/>
</dbReference>
<feature type="active site" description="Nucleophile" evidence="7">
    <location>
        <position position="312"/>
    </location>
</feature>
<evidence type="ECO:0000256" key="3">
    <source>
        <dbReference type="ARBA" id="ARBA00012756"/>
    </source>
</evidence>
<dbReference type="InterPro" id="IPR013780">
    <property type="entry name" value="Glyco_hydro_b"/>
</dbReference>
<dbReference type="SUPFAM" id="SSF51445">
    <property type="entry name" value="(Trans)glycosidases"/>
    <property type="match status" value="1"/>
</dbReference>
<dbReference type="InterPro" id="IPR003476">
    <property type="entry name" value="Glyco_hydro_42"/>
</dbReference>
<dbReference type="AlphaFoldDB" id="A0A031FVM3"/>
<dbReference type="GO" id="GO:0006012">
    <property type="term" value="P:galactose metabolic process"/>
    <property type="evidence" value="ECO:0007669"/>
    <property type="project" value="InterPro"/>
</dbReference>
<dbReference type="PATRIC" id="fig|273677.3.peg.1302"/>
<comment type="caution">
    <text evidence="12">The sequence shown here is derived from an EMBL/GenBank/DDBJ whole genome shotgun (WGS) entry which is preliminary data.</text>
</comment>
<organism evidence="12 13">
    <name type="scientific">Microbacterium oleivorans</name>
    <dbReference type="NCBI Taxonomy" id="273677"/>
    <lineage>
        <taxon>Bacteria</taxon>
        <taxon>Bacillati</taxon>
        <taxon>Actinomycetota</taxon>
        <taxon>Actinomycetes</taxon>
        <taxon>Micrococcales</taxon>
        <taxon>Microbacteriaceae</taxon>
        <taxon>Microbacterium</taxon>
    </lineage>
</organism>
<dbReference type="EC" id="3.2.1.23" evidence="3 6"/>
<protein>
    <recommendedName>
        <fullName evidence="3 6">Beta-galactosidase</fullName>
        <shortName evidence="6">Beta-gal</shortName>
        <ecNumber evidence="3 6">3.2.1.23</ecNumber>
    </recommendedName>
</protein>
<name>A0A031FVM3_9MICO</name>
<dbReference type="InterPro" id="IPR017853">
    <property type="entry name" value="GH"/>
</dbReference>
<comment type="catalytic activity">
    <reaction evidence="1 6">
        <text>Hydrolysis of terminal non-reducing beta-D-galactose residues in beta-D-galactosides.</text>
        <dbReference type="EC" id="3.2.1.23"/>
    </reaction>
</comment>
<dbReference type="OrthoDB" id="9800974at2"/>
<evidence type="ECO:0000313" key="13">
    <source>
        <dbReference type="Proteomes" id="UP000024001"/>
    </source>
</evidence>
<evidence type="ECO:0000259" key="9">
    <source>
        <dbReference type="Pfam" id="PF02449"/>
    </source>
</evidence>
<dbReference type="Gene3D" id="3.20.20.80">
    <property type="entry name" value="Glycosidases"/>
    <property type="match status" value="1"/>
</dbReference>
<dbReference type="PIRSF" id="PIRSF001084">
    <property type="entry name" value="B-galactosidase"/>
    <property type="match status" value="1"/>
</dbReference>
<evidence type="ECO:0000256" key="8">
    <source>
        <dbReference type="PIRSR" id="PIRSR001084-2"/>
    </source>
</evidence>
<dbReference type="InterPro" id="IPR013738">
    <property type="entry name" value="Beta_galactosidase_Trimer"/>
</dbReference>
<dbReference type="PANTHER" id="PTHR36447:SF1">
    <property type="entry name" value="BETA-GALACTOSIDASE GANA"/>
    <property type="match status" value="1"/>
</dbReference>
<keyword evidence="4 6" id="KW-0378">Hydrolase</keyword>
<evidence type="ECO:0000256" key="1">
    <source>
        <dbReference type="ARBA" id="ARBA00001412"/>
    </source>
</evidence>
<evidence type="ECO:0000256" key="4">
    <source>
        <dbReference type="ARBA" id="ARBA00022801"/>
    </source>
</evidence>
<feature type="domain" description="Glycoside hydrolase family 42 N-terminal" evidence="9">
    <location>
        <begin position="23"/>
        <end position="389"/>
    </location>
</feature>
<dbReference type="GO" id="GO:0004565">
    <property type="term" value="F:beta-galactosidase activity"/>
    <property type="evidence" value="ECO:0007669"/>
    <property type="project" value="UniProtKB-EC"/>
</dbReference>
<evidence type="ECO:0000256" key="7">
    <source>
        <dbReference type="PIRSR" id="PIRSR001084-1"/>
    </source>
</evidence>
<feature type="active site" description="Proton donor" evidence="7">
    <location>
        <position position="159"/>
    </location>
</feature>
<dbReference type="InterPro" id="IPR013739">
    <property type="entry name" value="Beta_galactosidase_C"/>
</dbReference>
<dbReference type="Gene3D" id="2.60.40.1180">
    <property type="entry name" value="Golgi alpha-mannosidase II"/>
    <property type="match status" value="1"/>
</dbReference>
<feature type="binding site" evidence="8">
    <location>
        <position position="158"/>
    </location>
    <ligand>
        <name>substrate</name>
    </ligand>
</feature>
<dbReference type="Proteomes" id="UP000024001">
    <property type="component" value="Unassembled WGS sequence"/>
</dbReference>
<feature type="domain" description="Beta-galactosidase C-terminal" evidence="11">
    <location>
        <begin position="612"/>
        <end position="664"/>
    </location>
</feature>
<keyword evidence="5 6" id="KW-0326">Glycosidase</keyword>
<evidence type="ECO:0000259" key="11">
    <source>
        <dbReference type="Pfam" id="PF08533"/>
    </source>
</evidence>
<proteinExistence type="inferred from homology"/>
<dbReference type="Gene3D" id="3.40.50.880">
    <property type="match status" value="1"/>
</dbReference>
<dbReference type="InterPro" id="IPR013529">
    <property type="entry name" value="Glyco_hydro_42_N"/>
</dbReference>
<feature type="binding site" evidence="8">
    <location>
        <position position="120"/>
    </location>
    <ligand>
        <name>substrate</name>
    </ligand>
</feature>
<evidence type="ECO:0000313" key="12">
    <source>
        <dbReference type="EMBL" id="EZP28342.1"/>
    </source>
</evidence>
<reference evidence="12 13" key="1">
    <citation type="submission" date="2014-03" db="EMBL/GenBank/DDBJ databases">
        <title>Draft Genome Sequences of 13 Willow Endophytes.</title>
        <authorList>
            <person name="Gan H.Y."/>
            <person name="Gan H.M."/>
            <person name="Savka M.A."/>
            <person name="Hudson A.O."/>
        </authorList>
    </citation>
    <scope>NUCLEOTIDE SEQUENCE [LARGE SCALE GENOMIC DNA]</scope>
    <source>
        <strain evidence="12 13">RIT293</strain>
    </source>
</reference>
<dbReference type="eggNOG" id="COG1874">
    <property type="taxonomic scope" value="Bacteria"/>
</dbReference>
<feature type="domain" description="Beta-galactosidase trimerisation" evidence="10">
    <location>
        <begin position="400"/>
        <end position="602"/>
    </location>
</feature>
<evidence type="ECO:0000256" key="2">
    <source>
        <dbReference type="ARBA" id="ARBA00005940"/>
    </source>
</evidence>
<dbReference type="EMBL" id="JFYO01000004">
    <property type="protein sequence ID" value="EZP28342.1"/>
    <property type="molecule type" value="Genomic_DNA"/>
</dbReference>
<dbReference type="PANTHER" id="PTHR36447">
    <property type="entry name" value="BETA-GALACTOSIDASE GANA"/>
    <property type="match status" value="1"/>
</dbReference>
<feature type="binding site" evidence="8">
    <location>
        <position position="320"/>
    </location>
    <ligand>
        <name>substrate</name>
    </ligand>
</feature>
<dbReference type="CDD" id="cd03143">
    <property type="entry name" value="A4_beta-galactosidase_middle_domain"/>
    <property type="match status" value="1"/>
</dbReference>
<sequence>MNSVAVTAFAELPAERGILFGGDYNPEQWSPEVWREDVALMQRAGVNLVTVGVFSWAELEPTPGAREFGWLDEVLDLLHAGGIAVDLATPTASPPPWLGVRHPDTLPVDRDGVRLIAGSRNQFSPSSRVYRQAARAITADLASRYAQHPAVRMWHVGNEYGQIDHGDEAARAFREWLLRRYGSIEEINRAWGTAFWAQRYSDVAEILPPRRAPYLINPTQSLDFRRFTSDELRDCYRELRDTIREAGATQPITTNFMGAFAHVDYWSWADQVDVVSDDQYPDPADPESPLDMAFVQDLMRGLGGGAPWILMEQAISAVQWRPHNLPKTPARARLDSLQAIARGADGICFFQWRQSTAGAERFHSAMLPHAGADTEVFAGVCRQGADLRRLRPVAGERIAARTAVLFDWPSWWASEEPARPTSRFDGLEQMRRWYRPLWRRSVPVDVVRFGADLSGYDVVLLPHGYVLRPEDAARLTEAAERGAQVVVGPFSGVADERGHILTGRSPALLRDLLGVSGEEWIALPDDGVALESADGRWPASVAHTLGEKLRSDGAEILAQVASGDDAGRPVVTRNGSAWYVGAVVGDDLLDAVVGDVLAAAGVSGAIADAPAGVEAVRRGDALFLLNRGSADATIPLPGAWIDLLTDDELDDRVVVPRGDARVVTERRVT</sequence>
<dbReference type="RefSeq" id="WP_036310571.1">
    <property type="nucleotide sequence ID" value="NZ_JFYO01000004.1"/>
</dbReference>
<accession>A0A031FVM3</accession>
<gene>
    <name evidence="12" type="ORF">BW34_01322</name>
</gene>
<evidence type="ECO:0000256" key="5">
    <source>
        <dbReference type="ARBA" id="ARBA00023295"/>
    </source>
</evidence>
<evidence type="ECO:0000259" key="10">
    <source>
        <dbReference type="Pfam" id="PF08532"/>
    </source>
</evidence>
<evidence type="ECO:0000256" key="6">
    <source>
        <dbReference type="PIRNR" id="PIRNR001084"/>
    </source>
</evidence>
<dbReference type="SUPFAM" id="SSF52317">
    <property type="entry name" value="Class I glutamine amidotransferase-like"/>
    <property type="match status" value="1"/>
</dbReference>
<dbReference type="Pfam" id="PF08532">
    <property type="entry name" value="Glyco_hydro_42M"/>
    <property type="match status" value="1"/>
</dbReference>
<comment type="similarity">
    <text evidence="2 6">Belongs to the glycosyl hydrolase 42 family.</text>
</comment>
<keyword evidence="13" id="KW-1185">Reference proteome</keyword>
<dbReference type="Pfam" id="PF02449">
    <property type="entry name" value="Glyco_hydro_42"/>
    <property type="match status" value="1"/>
</dbReference>